<keyword evidence="2" id="KW-1185">Reference proteome</keyword>
<evidence type="ECO:0000313" key="1">
    <source>
        <dbReference type="EMBL" id="PAB58809.1"/>
    </source>
</evidence>
<accession>A0A267MGW3</accession>
<comment type="caution">
    <text evidence="1">The sequence shown here is derived from an EMBL/GenBank/DDBJ whole genome shotgun (WGS) entry which is preliminary data.</text>
</comment>
<dbReference type="InterPro" id="IPR023137">
    <property type="entry name" value="BrxA_sf"/>
</dbReference>
<dbReference type="Gene3D" id="1.10.3540.10">
    <property type="entry name" value="uncharacterized protein from magnetospirillum magneticum domain"/>
    <property type="match status" value="1"/>
</dbReference>
<name>A0A267MGW3_9FIRM</name>
<protein>
    <submittedName>
        <fullName evidence="1">Uncharacterized protein</fullName>
    </submittedName>
</protein>
<gene>
    <name evidence="1" type="ORF">CCE28_13005</name>
</gene>
<organism evidence="1 2">
    <name type="scientific">Anaeromicrobium sediminis</name>
    <dbReference type="NCBI Taxonomy" id="1478221"/>
    <lineage>
        <taxon>Bacteria</taxon>
        <taxon>Bacillati</taxon>
        <taxon>Bacillota</taxon>
        <taxon>Clostridia</taxon>
        <taxon>Peptostreptococcales</taxon>
        <taxon>Thermotaleaceae</taxon>
        <taxon>Anaeromicrobium</taxon>
    </lineage>
</organism>
<dbReference type="EMBL" id="NIBG01000011">
    <property type="protein sequence ID" value="PAB58809.1"/>
    <property type="molecule type" value="Genomic_DNA"/>
</dbReference>
<dbReference type="Proteomes" id="UP000216024">
    <property type="component" value="Unassembled WGS sequence"/>
</dbReference>
<dbReference type="InterPro" id="IPR014948">
    <property type="entry name" value="BrxA"/>
</dbReference>
<reference evidence="1 2" key="1">
    <citation type="submission" date="2017-06" db="EMBL/GenBank/DDBJ databases">
        <title>Draft genome sequence of anaerobic fermentative bacterium Anaeromicrobium sediminis DY2726D isolated from West Pacific Ocean sediments.</title>
        <authorList>
            <person name="Zeng X."/>
        </authorList>
    </citation>
    <scope>NUCLEOTIDE SEQUENCE [LARGE SCALE GENOMIC DNA]</scope>
    <source>
        <strain evidence="1 2">DY2726D</strain>
    </source>
</reference>
<sequence length="130" mass="14977">MTLRRIIFLDDIMADVLVNGNGEESKIVALNLVMKNNLLFSEFVKEVYLAKSKAKEKSITKTDIAEFFERKKKQSPVVASWKPYVFRKLGQVYINSLYNVGLLKCALRRNKSSIEINKSKIKYIKNNAID</sequence>
<dbReference type="AlphaFoldDB" id="A0A267MGW3"/>
<dbReference type="Pfam" id="PF08849">
    <property type="entry name" value="BrxA"/>
    <property type="match status" value="1"/>
</dbReference>
<dbReference type="OrthoDB" id="3078533at2"/>
<proteinExistence type="predicted"/>
<evidence type="ECO:0000313" key="2">
    <source>
        <dbReference type="Proteomes" id="UP000216024"/>
    </source>
</evidence>